<reference evidence="4" key="1">
    <citation type="submission" date="2017-09" db="EMBL/GenBank/DDBJ databases">
        <title>Genome sequence of Nannocystis excedens DSM 71.</title>
        <authorList>
            <person name="Blom J."/>
        </authorList>
    </citation>
    <scope>NUCLEOTIDE SEQUENCE [LARGE SCALE GENOMIC DNA]</scope>
    <source>
        <strain evidence="4">type strain: E19</strain>
    </source>
</reference>
<dbReference type="KEGG" id="hdi:HDIA_3759"/>
<keyword evidence="4" id="KW-1185">Reference proteome</keyword>
<evidence type="ECO:0008006" key="5">
    <source>
        <dbReference type="Google" id="ProtNLM"/>
    </source>
</evidence>
<proteinExistence type="predicted"/>
<gene>
    <name evidence="3" type="ORF">HDIA_3759</name>
</gene>
<dbReference type="RefSeq" id="WP_099557578.1">
    <property type="nucleotide sequence ID" value="NZ_LT960614.1"/>
</dbReference>
<evidence type="ECO:0000313" key="3">
    <source>
        <dbReference type="EMBL" id="SON57300.1"/>
    </source>
</evidence>
<feature type="compositionally biased region" description="Basic and acidic residues" evidence="1">
    <location>
        <begin position="38"/>
        <end position="61"/>
    </location>
</feature>
<dbReference type="EMBL" id="LT960614">
    <property type="protein sequence ID" value="SON57300.1"/>
    <property type="molecule type" value="Genomic_DNA"/>
</dbReference>
<keyword evidence="2" id="KW-0732">Signal</keyword>
<protein>
    <recommendedName>
        <fullName evidence="5">Integral membrane protein</fullName>
    </recommendedName>
</protein>
<dbReference type="AlphaFoldDB" id="A0A2C9DAV5"/>
<evidence type="ECO:0000256" key="1">
    <source>
        <dbReference type="SAM" id="MobiDB-lite"/>
    </source>
</evidence>
<sequence>MQKRGLSVTGAILAALLVLPPMTVGAQAANTVCQGGDTHCRERSGYGSTAKERQQIRRDTYRSPQTQPSRKCVPRTPYEIDPSTGKPYMTCQ</sequence>
<dbReference type="Proteomes" id="UP000223606">
    <property type="component" value="Chromosome 1"/>
</dbReference>
<name>A0A2C9DAV5_9HYPH</name>
<feature type="region of interest" description="Disordered" evidence="1">
    <location>
        <begin position="38"/>
        <end position="92"/>
    </location>
</feature>
<evidence type="ECO:0000313" key="4">
    <source>
        <dbReference type="Proteomes" id="UP000223606"/>
    </source>
</evidence>
<feature type="chain" id="PRO_5012112638" description="Integral membrane protein" evidence="2">
    <location>
        <begin position="29"/>
        <end position="92"/>
    </location>
</feature>
<evidence type="ECO:0000256" key="2">
    <source>
        <dbReference type="SAM" id="SignalP"/>
    </source>
</evidence>
<accession>A0A2C9DAV5</accession>
<organism evidence="3 4">
    <name type="scientific">Hartmannibacter diazotrophicus</name>
    <dbReference type="NCBI Taxonomy" id="1482074"/>
    <lineage>
        <taxon>Bacteria</taxon>
        <taxon>Pseudomonadati</taxon>
        <taxon>Pseudomonadota</taxon>
        <taxon>Alphaproteobacteria</taxon>
        <taxon>Hyphomicrobiales</taxon>
        <taxon>Pleomorphomonadaceae</taxon>
        <taxon>Hartmannibacter</taxon>
    </lineage>
</organism>
<feature type="signal peptide" evidence="2">
    <location>
        <begin position="1"/>
        <end position="28"/>
    </location>
</feature>